<name>A0A225W7C6_9STRA</name>
<dbReference type="Proteomes" id="UP000198211">
    <property type="component" value="Unassembled WGS sequence"/>
</dbReference>
<evidence type="ECO:0000256" key="6">
    <source>
        <dbReference type="ARBA" id="ARBA00022918"/>
    </source>
</evidence>
<keyword evidence="2" id="KW-0548">Nucleotidyltransferase</keyword>
<reference evidence="9" key="1">
    <citation type="submission" date="2017-03" db="EMBL/GenBank/DDBJ databases">
        <title>Phytopthora megakarya and P. palmivora, two closely related causual agents of cacao black pod achieved similar genome size and gene model numbers by different mechanisms.</title>
        <authorList>
            <person name="Ali S."/>
            <person name="Shao J."/>
            <person name="Larry D.J."/>
            <person name="Kronmiller B."/>
            <person name="Shen D."/>
            <person name="Strem M.D."/>
            <person name="Melnick R.L."/>
            <person name="Guiltinan M.J."/>
            <person name="Tyler B.M."/>
            <person name="Meinhardt L.W."/>
            <person name="Bailey B.A."/>
        </authorList>
    </citation>
    <scope>NUCLEOTIDE SEQUENCE [LARGE SCALE GENOMIC DNA]</scope>
    <source>
        <strain evidence="9">zdho120</strain>
    </source>
</reference>
<dbReference type="SUPFAM" id="SSF56672">
    <property type="entry name" value="DNA/RNA polymerases"/>
    <property type="match status" value="1"/>
</dbReference>
<gene>
    <name evidence="8" type="ORF">PHMEG_00014054</name>
</gene>
<accession>A0A225W7C6</accession>
<comment type="caution">
    <text evidence="8">The sequence shown here is derived from an EMBL/GenBank/DDBJ whole genome shotgun (WGS) entry which is preliminary data.</text>
</comment>
<evidence type="ECO:0000256" key="2">
    <source>
        <dbReference type="ARBA" id="ARBA00022695"/>
    </source>
</evidence>
<dbReference type="GO" id="GO:0016787">
    <property type="term" value="F:hydrolase activity"/>
    <property type="evidence" value="ECO:0007669"/>
    <property type="project" value="UniProtKB-KW"/>
</dbReference>
<keyword evidence="4" id="KW-0255">Endonuclease</keyword>
<dbReference type="Pfam" id="PF17917">
    <property type="entry name" value="RT_RNaseH"/>
    <property type="match status" value="1"/>
</dbReference>
<dbReference type="EMBL" id="NBNE01001766">
    <property type="protein sequence ID" value="OWZ12740.1"/>
    <property type="molecule type" value="Genomic_DNA"/>
</dbReference>
<evidence type="ECO:0000256" key="4">
    <source>
        <dbReference type="ARBA" id="ARBA00022759"/>
    </source>
</evidence>
<dbReference type="InterPro" id="IPR043502">
    <property type="entry name" value="DNA/RNA_pol_sf"/>
</dbReference>
<dbReference type="GO" id="GO:0004519">
    <property type="term" value="F:endonuclease activity"/>
    <property type="evidence" value="ECO:0007669"/>
    <property type="project" value="UniProtKB-KW"/>
</dbReference>
<organism evidence="8 9">
    <name type="scientific">Phytophthora megakarya</name>
    <dbReference type="NCBI Taxonomy" id="4795"/>
    <lineage>
        <taxon>Eukaryota</taxon>
        <taxon>Sar</taxon>
        <taxon>Stramenopiles</taxon>
        <taxon>Oomycota</taxon>
        <taxon>Peronosporomycetes</taxon>
        <taxon>Peronosporales</taxon>
        <taxon>Peronosporaceae</taxon>
        <taxon>Phytophthora</taxon>
    </lineage>
</organism>
<evidence type="ECO:0000313" key="9">
    <source>
        <dbReference type="Proteomes" id="UP000198211"/>
    </source>
</evidence>
<evidence type="ECO:0000256" key="3">
    <source>
        <dbReference type="ARBA" id="ARBA00022722"/>
    </source>
</evidence>
<protein>
    <recommendedName>
        <fullName evidence="7">Reverse transcriptase RNase H-like domain-containing protein</fullName>
    </recommendedName>
</protein>
<keyword evidence="1" id="KW-0808">Transferase</keyword>
<keyword evidence="3" id="KW-0540">Nuclease</keyword>
<evidence type="ECO:0000313" key="8">
    <source>
        <dbReference type="EMBL" id="OWZ12740.1"/>
    </source>
</evidence>
<sequence>MMPLAHPSPRAEVCLYTDDSQVFWGALVRQLESHELDLPMEKQNQRSLAFLSGRFTGAAVRWLAIDKEAFAIIEAMRRLEYLPLRSKEVVLSLLSFRYLIENVPEELVSMYNAEICTWGGLRFKTGCSSAGPSWEEVYFVWPAEFHIRGLRQAA</sequence>
<keyword evidence="9" id="KW-1185">Reference proteome</keyword>
<feature type="domain" description="Reverse transcriptase RNase H-like" evidence="7">
    <location>
        <begin position="9"/>
        <end position="87"/>
    </location>
</feature>
<evidence type="ECO:0000259" key="7">
    <source>
        <dbReference type="Pfam" id="PF17917"/>
    </source>
</evidence>
<dbReference type="OrthoDB" id="775972at2759"/>
<evidence type="ECO:0000256" key="5">
    <source>
        <dbReference type="ARBA" id="ARBA00022801"/>
    </source>
</evidence>
<keyword evidence="5" id="KW-0378">Hydrolase</keyword>
<proteinExistence type="predicted"/>
<dbReference type="GO" id="GO:0003964">
    <property type="term" value="F:RNA-directed DNA polymerase activity"/>
    <property type="evidence" value="ECO:0007669"/>
    <property type="project" value="UniProtKB-KW"/>
</dbReference>
<dbReference type="InterPro" id="IPR041373">
    <property type="entry name" value="RT_RNaseH"/>
</dbReference>
<evidence type="ECO:0000256" key="1">
    <source>
        <dbReference type="ARBA" id="ARBA00022679"/>
    </source>
</evidence>
<keyword evidence="6" id="KW-0695">RNA-directed DNA polymerase</keyword>
<dbReference type="AlphaFoldDB" id="A0A225W7C6"/>